<protein>
    <recommendedName>
        <fullName evidence="1">RNA-directed DNA polymerase</fullName>
        <ecNumber evidence="1">2.7.7.49</ecNumber>
    </recommendedName>
</protein>
<dbReference type="Proteomes" id="UP000701853">
    <property type="component" value="Chromosome 1"/>
</dbReference>
<evidence type="ECO:0000256" key="4">
    <source>
        <dbReference type="ARBA" id="ARBA00022722"/>
    </source>
</evidence>
<gene>
    <name evidence="9" type="ORF">CXB51_001031</name>
</gene>
<feature type="domain" description="Integrase catalytic" evidence="8">
    <location>
        <begin position="632"/>
        <end position="780"/>
    </location>
</feature>
<dbReference type="EMBL" id="JAHUZN010000001">
    <property type="protein sequence ID" value="KAG8503177.1"/>
    <property type="molecule type" value="Genomic_DNA"/>
</dbReference>
<evidence type="ECO:0000256" key="6">
    <source>
        <dbReference type="ARBA" id="ARBA00022801"/>
    </source>
</evidence>
<reference evidence="9 10" key="1">
    <citation type="journal article" date="2021" name="bioRxiv">
        <title>The Gossypium anomalum genome as a resource for cotton improvement and evolutionary analysis of hybrid incompatibility.</title>
        <authorList>
            <person name="Grover C.E."/>
            <person name="Yuan D."/>
            <person name="Arick M.A."/>
            <person name="Miller E.R."/>
            <person name="Hu G."/>
            <person name="Peterson D.G."/>
            <person name="Wendel J.F."/>
            <person name="Udall J.A."/>
        </authorList>
    </citation>
    <scope>NUCLEOTIDE SEQUENCE [LARGE SCALE GENOMIC DNA]</scope>
    <source>
        <strain evidence="9">JFW-Udall</strain>
        <tissue evidence="9">Leaf</tissue>
    </source>
</reference>
<keyword evidence="5" id="KW-0255">Endonuclease</keyword>
<keyword evidence="7" id="KW-0695">RNA-directed DNA polymerase</keyword>
<keyword evidence="3" id="KW-0548">Nucleotidyltransferase</keyword>
<dbReference type="Pfam" id="PF17921">
    <property type="entry name" value="Integrase_H2C2"/>
    <property type="match status" value="1"/>
</dbReference>
<dbReference type="GO" id="GO:0015074">
    <property type="term" value="P:DNA integration"/>
    <property type="evidence" value="ECO:0007669"/>
    <property type="project" value="InterPro"/>
</dbReference>
<dbReference type="InterPro" id="IPR043128">
    <property type="entry name" value="Rev_trsase/Diguanyl_cyclase"/>
</dbReference>
<evidence type="ECO:0000313" key="10">
    <source>
        <dbReference type="Proteomes" id="UP000701853"/>
    </source>
</evidence>
<dbReference type="OrthoDB" id="992078at2759"/>
<dbReference type="Pfam" id="PF08284">
    <property type="entry name" value="RVP_2"/>
    <property type="match status" value="1"/>
</dbReference>
<dbReference type="PANTHER" id="PTHR37984:SF5">
    <property type="entry name" value="PROTEIN NYNRIN-LIKE"/>
    <property type="match status" value="1"/>
</dbReference>
<dbReference type="GO" id="GO:0003676">
    <property type="term" value="F:nucleic acid binding"/>
    <property type="evidence" value="ECO:0007669"/>
    <property type="project" value="InterPro"/>
</dbReference>
<keyword evidence="4" id="KW-0540">Nuclease</keyword>
<dbReference type="InterPro" id="IPR050951">
    <property type="entry name" value="Retrovirus_Pol_polyprotein"/>
</dbReference>
<sequence length="780" mass="90234">MVRPKVEMVWAVVVGYRVEVLVILRRGSWHWFKLHVTERTKKPQILLRTLGVMCENTASEVTVLSPLRQSVRVNKLFKEVPSEVQRRIFLANLMELPFGEFNLILGMDCLVKHQANLDCAAKRVVLKTAEGDEVIVIGERWNYLSNVISALTAEKLVFKGCDAYLAYVSASGSEVSSVKYIRTVKDFLDVFPDELPGLPLNLEVEFRIKLLSGTALMSIAPYRMAPKELVELKTQIQELLDRGFIHPSVSPWGAHVLFVKKKDGTMRMCIDYRQLNKLTIKNKYPLQRIDNLFDQFRGALSLRVPSDVVWTDKCTSSFYIFNEPSVPALAGLIRSSILREKQLYAKFSKCEFWLREITFLGHVVSVEGIRVDPQKIEAVLDWKQPKSFNWTDKQQESLEKLKKVLIEAPVLIQPESGKEFPIYSNASHVGLGYMLMQEGKELAAVVFELKIWRHYLYSEKCIIYTAYKSLKYLLTQKELNLRQYRWIELLKDYDYSIEYYYGKANVVVDALSRRPVTDLRVMLLVLAYSMMVVYWLNFKLNRGGLNRLKIENGETLDLGLNSEGVLYFRGRVCVPKDTDLRQFILQEAHSSPYAMHLGRNKMYRDLRELYWWPGLKREVTDFVKAEHQLPSGLLQPVKISLWKWEMITMDFFSGLPLTPSKKDSVWVIVDRLTKSAHFIPICTDYLLQKLAKVYVSEIVRLHGVSISIISDRDPHFTSRFWKKLHEVLGTRLDFSTVFHPQTIGQLERVIQILEDMLRSCVIDFPGQLEGLFTVGRVCIL</sequence>
<dbReference type="Gene3D" id="3.30.420.10">
    <property type="entry name" value="Ribonuclease H-like superfamily/Ribonuclease H"/>
    <property type="match status" value="1"/>
</dbReference>
<evidence type="ECO:0000256" key="2">
    <source>
        <dbReference type="ARBA" id="ARBA00022679"/>
    </source>
</evidence>
<evidence type="ECO:0000256" key="1">
    <source>
        <dbReference type="ARBA" id="ARBA00012493"/>
    </source>
</evidence>
<evidence type="ECO:0000259" key="8">
    <source>
        <dbReference type="PROSITE" id="PS50994"/>
    </source>
</evidence>
<dbReference type="AlphaFoldDB" id="A0A8J5ZKP1"/>
<evidence type="ECO:0000256" key="5">
    <source>
        <dbReference type="ARBA" id="ARBA00022759"/>
    </source>
</evidence>
<dbReference type="GO" id="GO:0004519">
    <property type="term" value="F:endonuclease activity"/>
    <property type="evidence" value="ECO:0007669"/>
    <property type="project" value="UniProtKB-KW"/>
</dbReference>
<organism evidence="9 10">
    <name type="scientific">Gossypium anomalum</name>
    <dbReference type="NCBI Taxonomy" id="47600"/>
    <lineage>
        <taxon>Eukaryota</taxon>
        <taxon>Viridiplantae</taxon>
        <taxon>Streptophyta</taxon>
        <taxon>Embryophyta</taxon>
        <taxon>Tracheophyta</taxon>
        <taxon>Spermatophyta</taxon>
        <taxon>Magnoliopsida</taxon>
        <taxon>eudicotyledons</taxon>
        <taxon>Gunneridae</taxon>
        <taxon>Pentapetalae</taxon>
        <taxon>rosids</taxon>
        <taxon>malvids</taxon>
        <taxon>Malvales</taxon>
        <taxon>Malvaceae</taxon>
        <taxon>Malvoideae</taxon>
        <taxon>Gossypium</taxon>
    </lineage>
</organism>
<dbReference type="Gene3D" id="3.10.10.10">
    <property type="entry name" value="HIV Type 1 Reverse Transcriptase, subunit A, domain 1"/>
    <property type="match status" value="1"/>
</dbReference>
<dbReference type="PANTHER" id="PTHR37984">
    <property type="entry name" value="PROTEIN CBG26694"/>
    <property type="match status" value="1"/>
</dbReference>
<dbReference type="InterPro" id="IPR043502">
    <property type="entry name" value="DNA/RNA_pol_sf"/>
</dbReference>
<dbReference type="CDD" id="cd09274">
    <property type="entry name" value="RNase_HI_RT_Ty3"/>
    <property type="match status" value="1"/>
</dbReference>
<evidence type="ECO:0000313" key="9">
    <source>
        <dbReference type="EMBL" id="KAG8503177.1"/>
    </source>
</evidence>
<dbReference type="PROSITE" id="PS50994">
    <property type="entry name" value="INTEGRASE"/>
    <property type="match status" value="1"/>
</dbReference>
<dbReference type="InterPro" id="IPR012337">
    <property type="entry name" value="RNaseH-like_sf"/>
</dbReference>
<dbReference type="InterPro" id="IPR001584">
    <property type="entry name" value="Integrase_cat-core"/>
</dbReference>
<name>A0A8J5ZKP1_9ROSI</name>
<keyword evidence="6" id="KW-0378">Hydrolase</keyword>
<dbReference type="InterPro" id="IPR041373">
    <property type="entry name" value="RT_RNaseH"/>
</dbReference>
<proteinExistence type="predicted"/>
<dbReference type="InterPro" id="IPR036397">
    <property type="entry name" value="RNaseH_sf"/>
</dbReference>
<accession>A0A8J5ZKP1</accession>
<dbReference type="Gene3D" id="1.10.340.70">
    <property type="match status" value="1"/>
</dbReference>
<dbReference type="CDD" id="cd01647">
    <property type="entry name" value="RT_LTR"/>
    <property type="match status" value="1"/>
</dbReference>
<comment type="caution">
    <text evidence="9">The sequence shown here is derived from an EMBL/GenBank/DDBJ whole genome shotgun (WGS) entry which is preliminary data.</text>
</comment>
<keyword evidence="10" id="KW-1185">Reference proteome</keyword>
<evidence type="ECO:0000256" key="7">
    <source>
        <dbReference type="ARBA" id="ARBA00022918"/>
    </source>
</evidence>
<dbReference type="GO" id="GO:0003964">
    <property type="term" value="F:RNA-directed DNA polymerase activity"/>
    <property type="evidence" value="ECO:0007669"/>
    <property type="project" value="UniProtKB-KW"/>
</dbReference>
<keyword evidence="2" id="KW-0808">Transferase</keyword>
<dbReference type="InterPro" id="IPR021109">
    <property type="entry name" value="Peptidase_aspartic_dom_sf"/>
</dbReference>
<dbReference type="SUPFAM" id="SSF56672">
    <property type="entry name" value="DNA/RNA polymerases"/>
    <property type="match status" value="1"/>
</dbReference>
<dbReference type="SUPFAM" id="SSF53098">
    <property type="entry name" value="Ribonuclease H-like"/>
    <property type="match status" value="1"/>
</dbReference>
<dbReference type="Gene3D" id="2.40.70.10">
    <property type="entry name" value="Acid Proteases"/>
    <property type="match status" value="1"/>
</dbReference>
<dbReference type="Pfam" id="PF17917">
    <property type="entry name" value="RT_RNaseH"/>
    <property type="match status" value="1"/>
</dbReference>
<dbReference type="EC" id="2.7.7.49" evidence="1"/>
<evidence type="ECO:0000256" key="3">
    <source>
        <dbReference type="ARBA" id="ARBA00022695"/>
    </source>
</evidence>
<dbReference type="GO" id="GO:0016787">
    <property type="term" value="F:hydrolase activity"/>
    <property type="evidence" value="ECO:0007669"/>
    <property type="project" value="UniProtKB-KW"/>
</dbReference>
<dbReference type="InterPro" id="IPR041588">
    <property type="entry name" value="Integrase_H2C2"/>
</dbReference>
<dbReference type="Gene3D" id="3.30.70.270">
    <property type="match status" value="2"/>
</dbReference>